<proteinExistence type="predicted"/>
<gene>
    <name evidence="1" type="ORF">Glove_117g527</name>
</gene>
<evidence type="ECO:0000313" key="1">
    <source>
        <dbReference type="EMBL" id="RHZ81854.1"/>
    </source>
</evidence>
<dbReference type="EMBL" id="PQFF01000109">
    <property type="protein sequence ID" value="RHZ81854.1"/>
    <property type="molecule type" value="Genomic_DNA"/>
</dbReference>
<sequence length="102" mass="12123">MYKALLIPPIQVRKVDPNLNRINGCKYISMAKSRNNMRKTMGKFTENPSQYMNLLNPNKYEHTYDPKNSFVIVKNTHKDSIVEVFDYTELYVYLEMYHPTLL</sequence>
<reference evidence="1 2" key="1">
    <citation type="submission" date="2018-08" db="EMBL/GenBank/DDBJ databases">
        <title>Genome and evolution of the arbuscular mycorrhizal fungus Diversispora epigaea (formerly Glomus versiforme) and its bacterial endosymbionts.</title>
        <authorList>
            <person name="Sun X."/>
            <person name="Fei Z."/>
            <person name="Harrison M."/>
        </authorList>
    </citation>
    <scope>NUCLEOTIDE SEQUENCE [LARGE SCALE GENOMIC DNA]</scope>
    <source>
        <strain evidence="1 2">IT104</strain>
    </source>
</reference>
<evidence type="ECO:0000313" key="2">
    <source>
        <dbReference type="Proteomes" id="UP000266861"/>
    </source>
</evidence>
<name>A0A397J9I8_9GLOM</name>
<organism evidence="1 2">
    <name type="scientific">Diversispora epigaea</name>
    <dbReference type="NCBI Taxonomy" id="1348612"/>
    <lineage>
        <taxon>Eukaryota</taxon>
        <taxon>Fungi</taxon>
        <taxon>Fungi incertae sedis</taxon>
        <taxon>Mucoromycota</taxon>
        <taxon>Glomeromycotina</taxon>
        <taxon>Glomeromycetes</taxon>
        <taxon>Diversisporales</taxon>
        <taxon>Diversisporaceae</taxon>
        <taxon>Diversispora</taxon>
    </lineage>
</organism>
<accession>A0A397J9I8</accession>
<comment type="caution">
    <text evidence="1">The sequence shown here is derived from an EMBL/GenBank/DDBJ whole genome shotgun (WGS) entry which is preliminary data.</text>
</comment>
<dbReference type="Proteomes" id="UP000266861">
    <property type="component" value="Unassembled WGS sequence"/>
</dbReference>
<dbReference type="OrthoDB" id="2381596at2759"/>
<keyword evidence="2" id="KW-1185">Reference proteome</keyword>
<dbReference type="AlphaFoldDB" id="A0A397J9I8"/>
<protein>
    <submittedName>
        <fullName evidence="1">Uncharacterized protein</fullName>
    </submittedName>
</protein>